<dbReference type="PANTHER" id="PTHR18964">
    <property type="entry name" value="ROK (REPRESSOR, ORF, KINASE) FAMILY"/>
    <property type="match status" value="1"/>
</dbReference>
<evidence type="ECO:0000256" key="3">
    <source>
        <dbReference type="ARBA" id="ARBA00022629"/>
    </source>
</evidence>
<dbReference type="EMBL" id="JAUSUG010000019">
    <property type="protein sequence ID" value="MDQ0256739.1"/>
    <property type="molecule type" value="Genomic_DNA"/>
</dbReference>
<organism evidence="4 5">
    <name type="scientific">Evansella vedderi</name>
    <dbReference type="NCBI Taxonomy" id="38282"/>
    <lineage>
        <taxon>Bacteria</taxon>
        <taxon>Bacillati</taxon>
        <taxon>Bacillota</taxon>
        <taxon>Bacilli</taxon>
        <taxon>Bacillales</taxon>
        <taxon>Bacillaceae</taxon>
        <taxon>Evansella</taxon>
    </lineage>
</organism>
<reference evidence="4 5" key="1">
    <citation type="submission" date="2023-07" db="EMBL/GenBank/DDBJ databases">
        <title>Genomic Encyclopedia of Type Strains, Phase IV (KMG-IV): sequencing the most valuable type-strain genomes for metagenomic binning, comparative biology and taxonomic classification.</title>
        <authorList>
            <person name="Goeker M."/>
        </authorList>
    </citation>
    <scope>NUCLEOTIDE SEQUENCE [LARGE SCALE GENOMIC DNA]</scope>
    <source>
        <strain evidence="4 5">DSM 9768</strain>
    </source>
</reference>
<dbReference type="SUPFAM" id="SSF53067">
    <property type="entry name" value="Actin-like ATPase domain"/>
    <property type="match status" value="1"/>
</dbReference>
<dbReference type="RefSeq" id="WP_307329355.1">
    <property type="nucleotide sequence ID" value="NZ_JAUSUG010000019.1"/>
</dbReference>
<accession>A0ABT9ZZR8</accession>
<proteinExistence type="inferred from homology"/>
<keyword evidence="5" id="KW-1185">Reference proteome</keyword>
<dbReference type="SUPFAM" id="SSF46785">
    <property type="entry name" value="Winged helix' DNA-binding domain"/>
    <property type="match status" value="1"/>
</dbReference>
<dbReference type="GO" id="GO:0016301">
    <property type="term" value="F:kinase activity"/>
    <property type="evidence" value="ECO:0007669"/>
    <property type="project" value="UniProtKB-KW"/>
</dbReference>
<dbReference type="InterPro" id="IPR049874">
    <property type="entry name" value="ROK_cs"/>
</dbReference>
<dbReference type="InterPro" id="IPR000600">
    <property type="entry name" value="ROK"/>
</dbReference>
<comment type="caution">
    <text evidence="4">The sequence shown here is derived from an EMBL/GenBank/DDBJ whole genome shotgun (WGS) entry which is preliminary data.</text>
</comment>
<comment type="similarity">
    <text evidence="2">Belongs to the ROK (NagC/XylR) family.</text>
</comment>
<keyword evidence="3" id="KW-0859">Xylose metabolism</keyword>
<keyword evidence="3" id="KW-0119">Carbohydrate metabolism</keyword>
<dbReference type="Pfam" id="PF00480">
    <property type="entry name" value="ROK"/>
    <property type="match status" value="1"/>
</dbReference>
<dbReference type="InterPro" id="IPR036388">
    <property type="entry name" value="WH-like_DNA-bd_sf"/>
</dbReference>
<evidence type="ECO:0000313" key="4">
    <source>
        <dbReference type="EMBL" id="MDQ0256739.1"/>
    </source>
</evidence>
<dbReference type="CDD" id="cd24077">
    <property type="entry name" value="ASKHA_ATPase_ROK_SaXylR-like"/>
    <property type="match status" value="1"/>
</dbReference>
<evidence type="ECO:0000256" key="1">
    <source>
        <dbReference type="ARBA" id="ARBA00002486"/>
    </source>
</evidence>
<dbReference type="PANTHER" id="PTHR18964:SF149">
    <property type="entry name" value="BIFUNCTIONAL UDP-N-ACETYLGLUCOSAMINE 2-EPIMERASE_N-ACETYLMANNOSAMINE KINASE"/>
    <property type="match status" value="1"/>
</dbReference>
<comment type="function">
    <text evidence="1">Transcriptional repressor of xylose-utilizing enzymes.</text>
</comment>
<dbReference type="Gene3D" id="3.30.420.40">
    <property type="match status" value="2"/>
</dbReference>
<sequence length="399" mass="44831">MITGDGAYIKKLNRSLLLEKIIEHGMISRAELSKLTGLNKATISVQINDLLDEELIYETRQEHHNIGRRPIMLSLNRKTGFVLGIDLDYKAITYTLSDLLGFPVYSNTFELTTSDYDVVVKELIKQIKDYDAKSSHTRYGLVGVVIGIHGTVGKDEVINFVPQHQWHNKKLKEDLQKELDINISIDNNANLVAFAEKVFQHHHTQNLLSLTMYSGIGTGLIMDGTIQKGFHGYAGEIGHMIIYPEGKQCKCGNKGCWELYASEAKLFEALSEKKKLPNVKYEDLEQWIDTGDPEAYELLEEFIKYISIGLNNVINLCNPETIVLNSNVLRIYPNVIEKIKGYLTSSVTQYGELVISQLGTKACVMGACAHASKNFLEISEISLELTEEKIPSTKVDTIV</sequence>
<gene>
    <name evidence="4" type="ORF">J2S74_004161</name>
</gene>
<dbReference type="PROSITE" id="PS01125">
    <property type="entry name" value="ROK"/>
    <property type="match status" value="1"/>
</dbReference>
<dbReference type="InterPro" id="IPR036390">
    <property type="entry name" value="WH_DNA-bd_sf"/>
</dbReference>
<dbReference type="InterPro" id="IPR043129">
    <property type="entry name" value="ATPase_NBD"/>
</dbReference>
<keyword evidence="4" id="KW-0418">Kinase</keyword>
<name>A0ABT9ZZR8_9BACI</name>
<evidence type="ECO:0000256" key="2">
    <source>
        <dbReference type="ARBA" id="ARBA00006479"/>
    </source>
</evidence>
<dbReference type="Gene3D" id="1.10.10.10">
    <property type="entry name" value="Winged helix-like DNA-binding domain superfamily/Winged helix DNA-binding domain"/>
    <property type="match status" value="1"/>
</dbReference>
<evidence type="ECO:0000313" key="5">
    <source>
        <dbReference type="Proteomes" id="UP001230005"/>
    </source>
</evidence>
<keyword evidence="4" id="KW-0808">Transferase</keyword>
<protein>
    <submittedName>
        <fullName evidence="4">NBD/HSP70 family sugar kinase</fullName>
    </submittedName>
</protein>
<dbReference type="Proteomes" id="UP001230005">
    <property type="component" value="Unassembled WGS sequence"/>
</dbReference>